<accession>A0ABQ9G4L3</accession>
<evidence type="ECO:0000313" key="2">
    <source>
        <dbReference type="Proteomes" id="UP001159363"/>
    </source>
</evidence>
<name>A0ABQ9G4L3_9NEOP</name>
<reference evidence="1 2" key="1">
    <citation type="submission" date="2023-02" db="EMBL/GenBank/DDBJ databases">
        <title>LHISI_Scaffold_Assembly.</title>
        <authorList>
            <person name="Stuart O.P."/>
            <person name="Cleave R."/>
            <person name="Magrath M.J.L."/>
            <person name="Mikheyev A.S."/>
        </authorList>
    </citation>
    <scope>NUCLEOTIDE SEQUENCE [LARGE SCALE GENOMIC DNA]</scope>
    <source>
        <strain evidence="1">Daus_M_001</strain>
        <tissue evidence="1">Leg muscle</tissue>
    </source>
</reference>
<dbReference type="Proteomes" id="UP001159363">
    <property type="component" value="Chromosome 14"/>
</dbReference>
<sequence length="253" mass="28134">MQKRAARIINGKIKSDSCRSIFKSSEILTNACEYMCSVLIFVSKKFPIVKDLICTVQHHDGNTARPPRMSDEVLVVYVSVAHVAPSLLDLYCTATCSRLVIIVKNRPNLSIPLKYDCGVDGVYRNSSGDPCNPSGGLEPYIHVVSIPMARSGILNFIHNVDAVEGFHTMPCHYKGIPYHAIIWSGFWHPDARSGGRHMATSAPSACRPLTFYHKSVKETCRDHVWAREAQASNKSDTASRIKYTIASRRKALN</sequence>
<proteinExistence type="predicted"/>
<organism evidence="1 2">
    <name type="scientific">Dryococelus australis</name>
    <dbReference type="NCBI Taxonomy" id="614101"/>
    <lineage>
        <taxon>Eukaryota</taxon>
        <taxon>Metazoa</taxon>
        <taxon>Ecdysozoa</taxon>
        <taxon>Arthropoda</taxon>
        <taxon>Hexapoda</taxon>
        <taxon>Insecta</taxon>
        <taxon>Pterygota</taxon>
        <taxon>Neoptera</taxon>
        <taxon>Polyneoptera</taxon>
        <taxon>Phasmatodea</taxon>
        <taxon>Verophasmatodea</taxon>
        <taxon>Anareolatae</taxon>
        <taxon>Phasmatidae</taxon>
        <taxon>Eurycanthinae</taxon>
        <taxon>Dryococelus</taxon>
    </lineage>
</organism>
<dbReference type="EMBL" id="JARBHB010000015">
    <property type="protein sequence ID" value="KAJ8867399.1"/>
    <property type="molecule type" value="Genomic_DNA"/>
</dbReference>
<comment type="caution">
    <text evidence="1">The sequence shown here is derived from an EMBL/GenBank/DDBJ whole genome shotgun (WGS) entry which is preliminary data.</text>
</comment>
<evidence type="ECO:0000313" key="1">
    <source>
        <dbReference type="EMBL" id="KAJ8867399.1"/>
    </source>
</evidence>
<keyword evidence="2" id="KW-1185">Reference proteome</keyword>
<protein>
    <submittedName>
        <fullName evidence="1">Uncharacterized protein</fullName>
    </submittedName>
</protein>
<gene>
    <name evidence="1" type="ORF">PR048_031200</name>
</gene>